<dbReference type="Gene3D" id="2.60.120.10">
    <property type="entry name" value="Jelly Rolls"/>
    <property type="match status" value="1"/>
</dbReference>
<accession>A0A3B0V0X5</accession>
<feature type="domain" description="Cyclic nucleotide-binding" evidence="1">
    <location>
        <begin position="1"/>
        <end position="55"/>
    </location>
</feature>
<organism evidence="2">
    <name type="scientific">hydrothermal vent metagenome</name>
    <dbReference type="NCBI Taxonomy" id="652676"/>
    <lineage>
        <taxon>unclassified sequences</taxon>
        <taxon>metagenomes</taxon>
        <taxon>ecological metagenomes</taxon>
    </lineage>
</organism>
<dbReference type="InterPro" id="IPR018488">
    <property type="entry name" value="cNMP-bd_CS"/>
</dbReference>
<dbReference type="Pfam" id="PF00027">
    <property type="entry name" value="cNMP_binding"/>
    <property type="match status" value="1"/>
</dbReference>
<evidence type="ECO:0000259" key="1">
    <source>
        <dbReference type="PROSITE" id="PS50042"/>
    </source>
</evidence>
<sequence length="65" mass="7324">DTVGELAIFDPEPRSADVITSMPTTLLQLEKETLREVMADRPEISDGIIQALSRRIREQGRLMTI</sequence>
<dbReference type="SUPFAM" id="SSF51206">
    <property type="entry name" value="cAMP-binding domain-like"/>
    <property type="match status" value="1"/>
</dbReference>
<dbReference type="CDD" id="cd00038">
    <property type="entry name" value="CAP_ED"/>
    <property type="match status" value="1"/>
</dbReference>
<dbReference type="PROSITE" id="PS00889">
    <property type="entry name" value="CNMP_BINDING_2"/>
    <property type="match status" value="1"/>
</dbReference>
<dbReference type="EMBL" id="UOEU01000652">
    <property type="protein sequence ID" value="VAW37098.1"/>
    <property type="molecule type" value="Genomic_DNA"/>
</dbReference>
<name>A0A3B0V0X5_9ZZZZ</name>
<reference evidence="2" key="1">
    <citation type="submission" date="2018-06" db="EMBL/GenBank/DDBJ databases">
        <authorList>
            <person name="Zhirakovskaya E."/>
        </authorList>
    </citation>
    <scope>NUCLEOTIDE SEQUENCE</scope>
</reference>
<feature type="non-terminal residue" evidence="2">
    <location>
        <position position="1"/>
    </location>
</feature>
<proteinExistence type="predicted"/>
<protein>
    <recommendedName>
        <fullName evidence="1">Cyclic nucleotide-binding domain-containing protein</fullName>
    </recommendedName>
</protein>
<evidence type="ECO:0000313" key="2">
    <source>
        <dbReference type="EMBL" id="VAW37098.1"/>
    </source>
</evidence>
<dbReference type="PROSITE" id="PS50042">
    <property type="entry name" value="CNMP_BINDING_3"/>
    <property type="match status" value="1"/>
</dbReference>
<dbReference type="InterPro" id="IPR014710">
    <property type="entry name" value="RmlC-like_jellyroll"/>
</dbReference>
<dbReference type="InterPro" id="IPR018490">
    <property type="entry name" value="cNMP-bd_dom_sf"/>
</dbReference>
<gene>
    <name evidence="2" type="ORF">MNBD_CHLOROFLEXI01-2153</name>
</gene>
<dbReference type="InterPro" id="IPR000595">
    <property type="entry name" value="cNMP-bd_dom"/>
</dbReference>
<dbReference type="AlphaFoldDB" id="A0A3B0V0X5"/>